<gene>
    <name evidence="4" type="ORF">SAMN05421825_1115</name>
</gene>
<name>A0A1G7IKF2_9FLAO</name>
<dbReference type="STRING" id="454006.SAMN05421825_1115"/>
<evidence type="ECO:0000256" key="1">
    <source>
        <dbReference type="ARBA" id="ARBA00022679"/>
    </source>
</evidence>
<dbReference type="RefSeq" id="WP_089872056.1">
    <property type="nucleotide sequence ID" value="NZ_FNBH01000001.1"/>
</dbReference>
<dbReference type="EMBL" id="FNBH01000001">
    <property type="protein sequence ID" value="SDF13181.1"/>
    <property type="molecule type" value="Genomic_DNA"/>
</dbReference>
<dbReference type="PROSITE" id="PS51186">
    <property type="entry name" value="GNAT"/>
    <property type="match status" value="1"/>
</dbReference>
<dbReference type="OrthoDB" id="9799096at2"/>
<dbReference type="InterPro" id="IPR016181">
    <property type="entry name" value="Acyl_CoA_acyltransferase"/>
</dbReference>
<keyword evidence="1 4" id="KW-0808">Transferase</keyword>
<dbReference type="AlphaFoldDB" id="A0A1G7IKF2"/>
<evidence type="ECO:0000259" key="3">
    <source>
        <dbReference type="PROSITE" id="PS51186"/>
    </source>
</evidence>
<protein>
    <submittedName>
        <fullName evidence="4">Phosphinothricin acetyltransferase</fullName>
    </submittedName>
</protein>
<keyword evidence="5" id="KW-1185">Reference proteome</keyword>
<accession>A0A1G7IKF2</accession>
<dbReference type="Proteomes" id="UP000199203">
    <property type="component" value="Unassembled WGS sequence"/>
</dbReference>
<reference evidence="5" key="1">
    <citation type="submission" date="2016-10" db="EMBL/GenBank/DDBJ databases">
        <authorList>
            <person name="Varghese N."/>
            <person name="Submissions S."/>
        </authorList>
    </citation>
    <scope>NUCLEOTIDE SEQUENCE [LARGE SCALE GENOMIC DNA]</scope>
    <source>
        <strain evidence="5">DSM 19684</strain>
    </source>
</reference>
<dbReference type="SUPFAM" id="SSF55729">
    <property type="entry name" value="Acyl-CoA N-acyltransferases (Nat)"/>
    <property type="match status" value="1"/>
</dbReference>
<dbReference type="InterPro" id="IPR000182">
    <property type="entry name" value="GNAT_dom"/>
</dbReference>
<dbReference type="Gene3D" id="3.40.630.30">
    <property type="match status" value="1"/>
</dbReference>
<dbReference type="Pfam" id="PF00583">
    <property type="entry name" value="Acetyltransf_1"/>
    <property type="match status" value="1"/>
</dbReference>
<keyword evidence="2" id="KW-0012">Acyltransferase</keyword>
<feature type="domain" description="N-acetyltransferase" evidence="3">
    <location>
        <begin position="4"/>
        <end position="157"/>
    </location>
</feature>
<proteinExistence type="predicted"/>
<dbReference type="GO" id="GO:0016747">
    <property type="term" value="F:acyltransferase activity, transferring groups other than amino-acyl groups"/>
    <property type="evidence" value="ECO:0007669"/>
    <property type="project" value="InterPro"/>
</dbReference>
<sequence>MEFFTIKPLQSNHNKEILDIYKLGIETKNATFNTAVPTWEAWDKGHLKHSRLVIKAGDKIAGWIALSPVSSRCNYSGVAEVSVYIYPGFGGLGLASKLMEMMIPESENNGIWTLQSSVFPENKASIKLHEKFGFRKVGYREKISKMNGVWRDTILLERRSPNLM</sequence>
<dbReference type="PANTHER" id="PTHR43072">
    <property type="entry name" value="N-ACETYLTRANSFERASE"/>
    <property type="match status" value="1"/>
</dbReference>
<dbReference type="CDD" id="cd04301">
    <property type="entry name" value="NAT_SF"/>
    <property type="match status" value="1"/>
</dbReference>
<evidence type="ECO:0000313" key="5">
    <source>
        <dbReference type="Proteomes" id="UP000199203"/>
    </source>
</evidence>
<evidence type="ECO:0000313" key="4">
    <source>
        <dbReference type="EMBL" id="SDF13181.1"/>
    </source>
</evidence>
<organism evidence="4 5">
    <name type="scientific">Epilithonimonas hungarica</name>
    <dbReference type="NCBI Taxonomy" id="454006"/>
    <lineage>
        <taxon>Bacteria</taxon>
        <taxon>Pseudomonadati</taxon>
        <taxon>Bacteroidota</taxon>
        <taxon>Flavobacteriia</taxon>
        <taxon>Flavobacteriales</taxon>
        <taxon>Weeksellaceae</taxon>
        <taxon>Chryseobacterium group</taxon>
        <taxon>Epilithonimonas</taxon>
    </lineage>
</organism>
<dbReference type="PANTHER" id="PTHR43072:SF23">
    <property type="entry name" value="UPF0039 PROTEIN C11D3.02C"/>
    <property type="match status" value="1"/>
</dbReference>
<evidence type="ECO:0000256" key="2">
    <source>
        <dbReference type="ARBA" id="ARBA00023315"/>
    </source>
</evidence>